<dbReference type="Pfam" id="PF01668">
    <property type="entry name" value="SmpB"/>
    <property type="match status" value="1"/>
</dbReference>
<dbReference type="NCBIfam" id="TIGR00086">
    <property type="entry name" value="smpB"/>
    <property type="match status" value="1"/>
</dbReference>
<accession>A0A372MH05</accession>
<dbReference type="PANTHER" id="PTHR30308">
    <property type="entry name" value="TMRNA-BINDING COMPONENT OF TRANS-TRANSLATION TAGGING COMPLEX"/>
    <property type="match status" value="1"/>
</dbReference>
<dbReference type="HAMAP" id="MF_00023">
    <property type="entry name" value="SmpB"/>
    <property type="match status" value="1"/>
</dbReference>
<gene>
    <name evidence="3 4" type="primary">smpB</name>
    <name evidence="4" type="ORF">DYP60_08765</name>
</gene>
<evidence type="ECO:0000313" key="4">
    <source>
        <dbReference type="EMBL" id="RFU94596.1"/>
    </source>
</evidence>
<dbReference type="CDD" id="cd09294">
    <property type="entry name" value="SmpB"/>
    <property type="match status" value="1"/>
</dbReference>
<reference evidence="4 5" key="2">
    <citation type="submission" date="2018-09" db="EMBL/GenBank/DDBJ databases">
        <title>Genome of Sphaerochaeta halotolerans strain 4-11.</title>
        <authorList>
            <person name="Nazina T.N."/>
            <person name="Sokolova D.S."/>
        </authorList>
    </citation>
    <scope>NUCLEOTIDE SEQUENCE [LARGE SCALE GENOMIC DNA]</scope>
    <source>
        <strain evidence="4 5">4-11</strain>
    </source>
</reference>
<dbReference type="EMBL" id="QUWK01000008">
    <property type="protein sequence ID" value="RFU94596.1"/>
    <property type="molecule type" value="Genomic_DNA"/>
</dbReference>
<dbReference type="GO" id="GO:0070930">
    <property type="term" value="P:trans-translation-dependent protein tagging"/>
    <property type="evidence" value="ECO:0007669"/>
    <property type="project" value="TreeGrafter"/>
</dbReference>
<evidence type="ECO:0000256" key="1">
    <source>
        <dbReference type="ARBA" id="ARBA00022490"/>
    </source>
</evidence>
<dbReference type="GO" id="GO:0003723">
    <property type="term" value="F:RNA binding"/>
    <property type="evidence" value="ECO:0007669"/>
    <property type="project" value="UniProtKB-UniRule"/>
</dbReference>
<keyword evidence="2 3" id="KW-0694">RNA-binding</keyword>
<protein>
    <recommendedName>
        <fullName evidence="3">SsrA-binding protein</fullName>
    </recommendedName>
    <alternativeName>
        <fullName evidence="3">Small protein B</fullName>
    </alternativeName>
</protein>
<comment type="subcellular location">
    <subcellularLocation>
        <location evidence="3">Cytoplasm</location>
    </subcellularLocation>
    <text evidence="3">The tmRNA-SmpB complex associates with stalled 70S ribosomes.</text>
</comment>
<comment type="caution">
    <text evidence="4">The sequence shown here is derived from an EMBL/GenBank/DDBJ whole genome shotgun (WGS) entry which is preliminary data.</text>
</comment>
<evidence type="ECO:0000313" key="5">
    <source>
        <dbReference type="Proteomes" id="UP000264002"/>
    </source>
</evidence>
<evidence type="ECO:0000256" key="3">
    <source>
        <dbReference type="HAMAP-Rule" id="MF_00023"/>
    </source>
</evidence>
<dbReference type="Gene3D" id="2.40.280.10">
    <property type="match status" value="1"/>
</dbReference>
<proteinExistence type="inferred from homology"/>
<name>A0A372MH05_9SPIR</name>
<dbReference type="PROSITE" id="PS01317">
    <property type="entry name" value="SSRP"/>
    <property type="match status" value="1"/>
</dbReference>
<dbReference type="AlphaFoldDB" id="A0A372MH05"/>
<dbReference type="InterPro" id="IPR023620">
    <property type="entry name" value="SmpB"/>
</dbReference>
<dbReference type="GO" id="GO:0005829">
    <property type="term" value="C:cytosol"/>
    <property type="evidence" value="ECO:0007669"/>
    <property type="project" value="TreeGrafter"/>
</dbReference>
<comment type="function">
    <text evidence="3">Required for rescue of stalled ribosomes mediated by trans-translation. Binds to transfer-messenger RNA (tmRNA), required for stable association of tmRNA with ribosomes. tmRNA and SmpB together mimic tRNA shape, replacing the anticodon stem-loop with SmpB. tmRNA is encoded by the ssrA gene; the 2 termini fold to resemble tRNA(Ala) and it encodes a 'tag peptide', a short internal open reading frame. During trans-translation Ala-aminoacylated tmRNA acts like a tRNA, entering the A-site of stalled ribosomes, displacing the stalled mRNA. The ribosome then switches to translate the ORF on the tmRNA; the nascent peptide is terminated with the 'tag peptide' encoded by the tmRNA and targeted for degradation. The ribosome is freed to recommence translation, which seems to be the essential function of trans-translation.</text>
</comment>
<sequence>MKQDRNKFKLLQKNKKAYFNYEVIEDLECGIALAGTEVKSLRGGRFSFSDSYVTVDKDGLTLVGLTIQPYTHGNINNHEPNRNRRLLAHKSEIKRLKRKVDEKGFTLVPTSIYLKGNLVKVQISLCRGKQLHDKRAVVKERDLNRDTRRELKQLQY</sequence>
<keyword evidence="1 3" id="KW-0963">Cytoplasm</keyword>
<dbReference type="RefSeq" id="WP_117330630.1">
    <property type="nucleotide sequence ID" value="NZ_QUWK01000008.1"/>
</dbReference>
<organism evidence="4 5">
    <name type="scientific">Sphaerochaeta halotolerans</name>
    <dbReference type="NCBI Taxonomy" id="2293840"/>
    <lineage>
        <taxon>Bacteria</taxon>
        <taxon>Pseudomonadati</taxon>
        <taxon>Spirochaetota</taxon>
        <taxon>Spirochaetia</taxon>
        <taxon>Spirochaetales</taxon>
        <taxon>Sphaerochaetaceae</taxon>
        <taxon>Sphaerochaeta</taxon>
    </lineage>
</organism>
<dbReference type="GO" id="GO:0070929">
    <property type="term" value="P:trans-translation"/>
    <property type="evidence" value="ECO:0007669"/>
    <property type="project" value="UniProtKB-UniRule"/>
</dbReference>
<dbReference type="SUPFAM" id="SSF74982">
    <property type="entry name" value="Small protein B (SmpB)"/>
    <property type="match status" value="1"/>
</dbReference>
<dbReference type="InterPro" id="IPR020081">
    <property type="entry name" value="SsrA-bd_prot_CS"/>
</dbReference>
<keyword evidence="5" id="KW-1185">Reference proteome</keyword>
<dbReference type="InterPro" id="IPR000037">
    <property type="entry name" value="SsrA-bd_prot"/>
</dbReference>
<dbReference type="NCBIfam" id="NF003843">
    <property type="entry name" value="PRK05422.1"/>
    <property type="match status" value="1"/>
</dbReference>
<comment type="similarity">
    <text evidence="3">Belongs to the SmpB family.</text>
</comment>
<dbReference type="Proteomes" id="UP000264002">
    <property type="component" value="Unassembled WGS sequence"/>
</dbReference>
<dbReference type="PANTHER" id="PTHR30308:SF2">
    <property type="entry name" value="SSRA-BINDING PROTEIN"/>
    <property type="match status" value="1"/>
</dbReference>
<reference evidence="5" key="1">
    <citation type="submission" date="2018-08" db="EMBL/GenBank/DDBJ databases">
        <authorList>
            <person name="Grouzdev D.S."/>
            <person name="Krutkina M.S."/>
        </authorList>
    </citation>
    <scope>NUCLEOTIDE SEQUENCE [LARGE SCALE GENOMIC DNA]</scope>
    <source>
        <strain evidence="5">4-11</strain>
    </source>
</reference>
<evidence type="ECO:0000256" key="2">
    <source>
        <dbReference type="ARBA" id="ARBA00022884"/>
    </source>
</evidence>